<keyword evidence="3" id="KW-1185">Reference proteome</keyword>
<sequence length="253" mass="26406">MAKRARGRAPLKVLFIGNSFTARNDLPGLVARLAAARGRTLQHRLISAGGASLRAHWNAGEAPAAVREGGYDAVVLQEQSTLPVKNAGRMHENVRLFDGAITAAGARTVLYMTWARRDAPEAQPAIADAYTAVGRELGATVVPVGLAWQTFLRGHERPVLHDRDGSHPTPAGSYLAACAFLAVLFGENPVGIGGEVAGLDESERTALQEAAWRVCRPAAGRHAGGGRVASPPVPDYSPPVTPALPLPPAGAAS</sequence>
<dbReference type="EMBL" id="CP036273">
    <property type="protein sequence ID" value="QDU18950.1"/>
    <property type="molecule type" value="Genomic_DNA"/>
</dbReference>
<protein>
    <recommendedName>
        <fullName evidence="4">SGNH/GDSL hydrolase family protein</fullName>
    </recommendedName>
</protein>
<evidence type="ECO:0000313" key="3">
    <source>
        <dbReference type="Proteomes" id="UP000319576"/>
    </source>
</evidence>
<dbReference type="OrthoDB" id="7443339at2"/>
<dbReference type="Proteomes" id="UP000319576">
    <property type="component" value="Chromosome"/>
</dbReference>
<proteinExistence type="predicted"/>
<accession>A0A517XN68</accession>
<reference evidence="2 3" key="1">
    <citation type="submission" date="2019-02" db="EMBL/GenBank/DDBJ databases">
        <title>Deep-cultivation of Planctomycetes and their phenomic and genomic characterization uncovers novel biology.</title>
        <authorList>
            <person name="Wiegand S."/>
            <person name="Jogler M."/>
            <person name="Boedeker C."/>
            <person name="Pinto D."/>
            <person name="Vollmers J."/>
            <person name="Rivas-Marin E."/>
            <person name="Kohn T."/>
            <person name="Peeters S.H."/>
            <person name="Heuer A."/>
            <person name="Rast P."/>
            <person name="Oberbeckmann S."/>
            <person name="Bunk B."/>
            <person name="Jeske O."/>
            <person name="Meyerdierks A."/>
            <person name="Storesund J.E."/>
            <person name="Kallscheuer N."/>
            <person name="Luecker S."/>
            <person name="Lage O.M."/>
            <person name="Pohl T."/>
            <person name="Merkel B.J."/>
            <person name="Hornburger P."/>
            <person name="Mueller R.-W."/>
            <person name="Bruemmer F."/>
            <person name="Labrenz M."/>
            <person name="Spormann A.M."/>
            <person name="Op den Camp H."/>
            <person name="Overmann J."/>
            <person name="Amann R."/>
            <person name="Jetten M.S.M."/>
            <person name="Mascher T."/>
            <person name="Medema M.H."/>
            <person name="Devos D.P."/>
            <person name="Kaster A.-K."/>
            <person name="Ovreas L."/>
            <person name="Rohde M."/>
            <person name="Galperin M.Y."/>
            <person name="Jogler C."/>
        </authorList>
    </citation>
    <scope>NUCLEOTIDE SEQUENCE [LARGE SCALE GENOMIC DNA]</scope>
    <source>
        <strain evidence="2 3">ETA_A1</strain>
    </source>
</reference>
<dbReference type="SUPFAM" id="SSF52266">
    <property type="entry name" value="SGNH hydrolase"/>
    <property type="match status" value="1"/>
</dbReference>
<gene>
    <name evidence="2" type="ORF">ETAA1_08490</name>
</gene>
<dbReference type="AlphaFoldDB" id="A0A517XN68"/>
<dbReference type="Gene3D" id="3.40.50.1110">
    <property type="entry name" value="SGNH hydrolase"/>
    <property type="match status" value="1"/>
</dbReference>
<dbReference type="RefSeq" id="WP_145234590.1">
    <property type="nucleotide sequence ID" value="NZ_CP036273.1"/>
</dbReference>
<dbReference type="InterPro" id="IPR036514">
    <property type="entry name" value="SGNH_hydro_sf"/>
</dbReference>
<dbReference type="KEGG" id="uli:ETAA1_08490"/>
<feature type="region of interest" description="Disordered" evidence="1">
    <location>
        <begin position="222"/>
        <end position="253"/>
    </location>
</feature>
<name>A0A517XN68_9BACT</name>
<dbReference type="GO" id="GO:0016788">
    <property type="term" value="F:hydrolase activity, acting on ester bonds"/>
    <property type="evidence" value="ECO:0007669"/>
    <property type="project" value="UniProtKB-ARBA"/>
</dbReference>
<evidence type="ECO:0000256" key="1">
    <source>
        <dbReference type="SAM" id="MobiDB-lite"/>
    </source>
</evidence>
<feature type="compositionally biased region" description="Pro residues" evidence="1">
    <location>
        <begin position="231"/>
        <end position="253"/>
    </location>
</feature>
<evidence type="ECO:0000313" key="2">
    <source>
        <dbReference type="EMBL" id="QDU18950.1"/>
    </source>
</evidence>
<dbReference type="CDD" id="cd00229">
    <property type="entry name" value="SGNH_hydrolase"/>
    <property type="match status" value="1"/>
</dbReference>
<organism evidence="2 3">
    <name type="scientific">Urbifossiella limnaea</name>
    <dbReference type="NCBI Taxonomy" id="2528023"/>
    <lineage>
        <taxon>Bacteria</taxon>
        <taxon>Pseudomonadati</taxon>
        <taxon>Planctomycetota</taxon>
        <taxon>Planctomycetia</taxon>
        <taxon>Gemmatales</taxon>
        <taxon>Gemmataceae</taxon>
        <taxon>Urbifossiella</taxon>
    </lineage>
</organism>
<evidence type="ECO:0008006" key="4">
    <source>
        <dbReference type="Google" id="ProtNLM"/>
    </source>
</evidence>